<feature type="transmembrane region" description="Helical" evidence="17">
    <location>
        <begin position="366"/>
        <end position="389"/>
    </location>
</feature>
<evidence type="ECO:0000256" key="11">
    <source>
        <dbReference type="ARBA" id="ARBA00022989"/>
    </source>
</evidence>
<dbReference type="PANTHER" id="PTHR43507:SF20">
    <property type="entry name" value="NADH-UBIQUINONE OXIDOREDUCTASE CHAIN 4"/>
    <property type="match status" value="1"/>
</dbReference>
<gene>
    <name evidence="19" type="primary">nad4</name>
</gene>
<feature type="transmembrane region" description="Helical" evidence="17">
    <location>
        <begin position="169"/>
        <end position="192"/>
    </location>
</feature>
<comment type="function">
    <text evidence="1">Core subunit of the mitochondrial membrane respiratory chain NADH dehydrogenase (Complex I) that is believed to belong to the minimal assembly required for catalysis. Complex I functions in the transfer of electrons from NADH to the respiratory chain. The immediate electron acceptor for the enzyme is believed to be ubiquinone.</text>
</comment>
<evidence type="ECO:0000256" key="2">
    <source>
        <dbReference type="ARBA" id="ARBA00004225"/>
    </source>
</evidence>
<proteinExistence type="inferred from homology"/>
<comment type="similarity">
    <text evidence="3 17">Belongs to the complex I subunit 4 family.</text>
</comment>
<keyword evidence="8 17" id="KW-0812">Transmembrane</keyword>
<sequence>MASLFLLFGSLIFLFFDFFYCFCFFSIFFVFYFLCLGGGWFGGIFFFDNISFFLVFLTVLVFLFCSFSSFLDGWFGNLFGYFLFYLSFIFFLLVVSLSCFNSLLFYISFEFIFVLMFLFLLGWGYSPERLAASFYMVFYTLFVSFPFLVYLTFWGLGTGKFLVWGDILGYWWVGLVLVFLVKLPVYGVHLWLPKAHVEAPVSGSMVLAGVLLKLGTYGLLRFSGFLLYYYFFYKGYLVSLGVLGGLYSCFLCLRQPDLKSFVAYSSVCHMGFGLGGLFSFTYSGLSGSVFMMIGHGFCSSCLFYILYVLYERFFTRSGIILKGVGFLFPLMVLVIFLFSVMNMGVPPTFSFFSEVLILVGLGCYDLFIFFFSGFLLLFSGFYGIFFYVISCHSKGVLSGLHNHISLREFLVFYGHLYFMLFLVFCLDFFFF</sequence>
<organism evidence="19">
    <name type="scientific">Oribatula sp. XFX</name>
    <dbReference type="NCBI Taxonomy" id="2652662"/>
    <lineage>
        <taxon>Eukaryota</taxon>
        <taxon>Metazoa</taxon>
        <taxon>Ecdysozoa</taxon>
        <taxon>Arthropoda</taxon>
        <taxon>Chelicerata</taxon>
        <taxon>Arachnida</taxon>
        <taxon>Acari</taxon>
        <taxon>Acariformes</taxon>
        <taxon>Sarcoptiformes</taxon>
        <taxon>Oribatida</taxon>
        <taxon>Brachypylina</taxon>
        <taxon>Oripodoidea</taxon>
        <taxon>Oribatulidae</taxon>
        <taxon>Oribatula</taxon>
    </lineage>
</organism>
<evidence type="ECO:0000256" key="5">
    <source>
        <dbReference type="ARBA" id="ARBA00021006"/>
    </source>
</evidence>
<feature type="transmembrane region" description="Helical" evidence="17">
    <location>
        <begin position="137"/>
        <end position="157"/>
    </location>
</feature>
<keyword evidence="10 17" id="KW-0249">Electron transport</keyword>
<feature type="transmembrane region" description="Helical" evidence="17">
    <location>
        <begin position="103"/>
        <end position="125"/>
    </location>
</feature>
<evidence type="ECO:0000256" key="12">
    <source>
        <dbReference type="ARBA" id="ARBA00023027"/>
    </source>
</evidence>
<evidence type="ECO:0000256" key="9">
    <source>
        <dbReference type="ARBA" id="ARBA00022967"/>
    </source>
</evidence>
<feature type="transmembrane region" description="Helical" evidence="17">
    <location>
        <begin position="12"/>
        <end position="34"/>
    </location>
</feature>
<keyword evidence="14 17" id="KW-0496">Mitochondrion</keyword>
<dbReference type="EMBL" id="MH921998">
    <property type="protein sequence ID" value="QFG71648.1"/>
    <property type="molecule type" value="Genomic_DNA"/>
</dbReference>
<feature type="domain" description="NADH:quinone oxidoreductase/Mrp antiporter transmembrane" evidence="18">
    <location>
        <begin position="103"/>
        <end position="371"/>
    </location>
</feature>
<comment type="subcellular location">
    <subcellularLocation>
        <location evidence="2 17">Mitochondrion membrane</location>
        <topology evidence="2 17">Multi-pass membrane protein</topology>
    </subcellularLocation>
</comment>
<dbReference type="GO" id="GO:0008137">
    <property type="term" value="F:NADH dehydrogenase (ubiquinone) activity"/>
    <property type="evidence" value="ECO:0007669"/>
    <property type="project" value="UniProtKB-UniRule"/>
</dbReference>
<evidence type="ECO:0000256" key="13">
    <source>
        <dbReference type="ARBA" id="ARBA00023075"/>
    </source>
</evidence>
<feature type="transmembrane region" description="Helical" evidence="17">
    <location>
        <begin position="410"/>
        <end position="430"/>
    </location>
</feature>
<protein>
    <recommendedName>
        <fullName evidence="5 17">NADH-ubiquinone oxidoreductase chain 4</fullName>
        <ecNumber evidence="4 17">7.1.1.2</ecNumber>
    </recommendedName>
</protein>
<evidence type="ECO:0000256" key="1">
    <source>
        <dbReference type="ARBA" id="ARBA00003257"/>
    </source>
</evidence>
<accession>A0A5J6VDA7</accession>
<keyword evidence="11 17" id="KW-1133">Transmembrane helix</keyword>
<dbReference type="AlphaFoldDB" id="A0A5J6VDA7"/>
<geneLocation type="mitochondrion" evidence="19"/>
<comment type="function">
    <text evidence="17">Core subunit of the mitochondrial membrane respiratory chain NADH dehydrogenase (Complex I) which catalyzes electron transfer from NADH through the respiratory chain, using ubiquinone as an electron acceptor. Essential for the catalytic activity and assembly of complex I.</text>
</comment>
<keyword evidence="13 17" id="KW-0830">Ubiquinone</keyword>
<dbReference type="PRINTS" id="PR01437">
    <property type="entry name" value="NUOXDRDTASE4"/>
</dbReference>
<evidence type="ECO:0000256" key="7">
    <source>
        <dbReference type="ARBA" id="ARBA00022660"/>
    </source>
</evidence>
<keyword evidence="15 17" id="KW-0472">Membrane</keyword>
<evidence type="ECO:0000256" key="6">
    <source>
        <dbReference type="ARBA" id="ARBA00022448"/>
    </source>
</evidence>
<dbReference type="InterPro" id="IPR003918">
    <property type="entry name" value="NADH_UbQ_OxRdtase"/>
</dbReference>
<evidence type="ECO:0000256" key="3">
    <source>
        <dbReference type="ARBA" id="ARBA00009025"/>
    </source>
</evidence>
<dbReference type="GO" id="GO:0048039">
    <property type="term" value="F:ubiquinone binding"/>
    <property type="evidence" value="ECO:0007669"/>
    <property type="project" value="TreeGrafter"/>
</dbReference>
<name>A0A5J6VDA7_9ACAR</name>
<keyword evidence="12 17" id="KW-0520">NAD</keyword>
<reference evidence="19" key="1">
    <citation type="submission" date="2018-09" db="EMBL/GenBank/DDBJ databases">
        <title>Uncovering the phylogeny of Oribatida (Acari, Sarcoptiformes): new evidence from the organization of mitochondrial genomes.</title>
        <authorList>
            <person name="Xue X.-F."/>
            <person name="Li W.-N."/>
        </authorList>
    </citation>
    <scope>NUCLEOTIDE SEQUENCE</scope>
</reference>
<feature type="transmembrane region" description="Helical" evidence="17">
    <location>
        <begin position="40"/>
        <end position="66"/>
    </location>
</feature>
<evidence type="ECO:0000313" key="19">
    <source>
        <dbReference type="EMBL" id="QFG71648.1"/>
    </source>
</evidence>
<evidence type="ECO:0000256" key="17">
    <source>
        <dbReference type="RuleBase" id="RU003297"/>
    </source>
</evidence>
<evidence type="ECO:0000256" key="8">
    <source>
        <dbReference type="ARBA" id="ARBA00022692"/>
    </source>
</evidence>
<comment type="catalytic activity">
    <reaction evidence="16 17">
        <text>a ubiquinone + NADH + 5 H(+)(in) = a ubiquinol + NAD(+) + 4 H(+)(out)</text>
        <dbReference type="Rhea" id="RHEA:29091"/>
        <dbReference type="Rhea" id="RHEA-COMP:9565"/>
        <dbReference type="Rhea" id="RHEA-COMP:9566"/>
        <dbReference type="ChEBI" id="CHEBI:15378"/>
        <dbReference type="ChEBI" id="CHEBI:16389"/>
        <dbReference type="ChEBI" id="CHEBI:17976"/>
        <dbReference type="ChEBI" id="CHEBI:57540"/>
        <dbReference type="ChEBI" id="CHEBI:57945"/>
        <dbReference type="EC" id="7.1.1.2"/>
    </reaction>
</comment>
<dbReference type="GO" id="GO:0042773">
    <property type="term" value="P:ATP synthesis coupled electron transport"/>
    <property type="evidence" value="ECO:0007669"/>
    <property type="project" value="InterPro"/>
</dbReference>
<dbReference type="GO" id="GO:0031966">
    <property type="term" value="C:mitochondrial membrane"/>
    <property type="evidence" value="ECO:0007669"/>
    <property type="project" value="UniProtKB-SubCell"/>
</dbReference>
<evidence type="ECO:0000256" key="16">
    <source>
        <dbReference type="ARBA" id="ARBA00049551"/>
    </source>
</evidence>
<evidence type="ECO:0000256" key="4">
    <source>
        <dbReference type="ARBA" id="ARBA00012944"/>
    </source>
</evidence>
<dbReference type="InterPro" id="IPR001750">
    <property type="entry name" value="ND/Mrp_TM"/>
</dbReference>
<dbReference type="Pfam" id="PF00361">
    <property type="entry name" value="Proton_antipo_M"/>
    <property type="match status" value="1"/>
</dbReference>
<feature type="transmembrane region" description="Helical" evidence="17">
    <location>
        <begin position="261"/>
        <end position="282"/>
    </location>
</feature>
<keyword evidence="9" id="KW-1278">Translocase</keyword>
<feature type="transmembrane region" description="Helical" evidence="17">
    <location>
        <begin position="288"/>
        <end position="307"/>
    </location>
</feature>
<keyword evidence="7 17" id="KW-0679">Respiratory chain</keyword>
<dbReference type="PANTHER" id="PTHR43507">
    <property type="entry name" value="NADH-UBIQUINONE OXIDOREDUCTASE CHAIN 4"/>
    <property type="match status" value="1"/>
</dbReference>
<keyword evidence="6 17" id="KW-0813">Transport</keyword>
<evidence type="ECO:0000259" key="18">
    <source>
        <dbReference type="Pfam" id="PF00361"/>
    </source>
</evidence>
<feature type="transmembrane region" description="Helical" evidence="17">
    <location>
        <begin position="204"/>
        <end position="230"/>
    </location>
</feature>
<feature type="transmembrane region" description="Helical" evidence="17">
    <location>
        <begin position="78"/>
        <end position="97"/>
    </location>
</feature>
<dbReference type="EC" id="7.1.1.2" evidence="4 17"/>
<evidence type="ECO:0000256" key="15">
    <source>
        <dbReference type="ARBA" id="ARBA00023136"/>
    </source>
</evidence>
<evidence type="ECO:0000256" key="14">
    <source>
        <dbReference type="ARBA" id="ARBA00023128"/>
    </source>
</evidence>
<feature type="transmembrane region" description="Helical" evidence="17">
    <location>
        <begin position="319"/>
        <end position="341"/>
    </location>
</feature>
<dbReference type="GO" id="GO:0003954">
    <property type="term" value="F:NADH dehydrogenase activity"/>
    <property type="evidence" value="ECO:0007669"/>
    <property type="project" value="TreeGrafter"/>
</dbReference>
<feature type="transmembrane region" description="Helical" evidence="17">
    <location>
        <begin position="236"/>
        <end position="254"/>
    </location>
</feature>
<evidence type="ECO:0000256" key="10">
    <source>
        <dbReference type="ARBA" id="ARBA00022982"/>
    </source>
</evidence>
<dbReference type="GO" id="GO:0015990">
    <property type="term" value="P:electron transport coupled proton transport"/>
    <property type="evidence" value="ECO:0007669"/>
    <property type="project" value="TreeGrafter"/>
</dbReference>